<dbReference type="Pfam" id="PF19781">
    <property type="entry name" value="DUF6266"/>
    <property type="match status" value="1"/>
</dbReference>
<proteinExistence type="predicted"/>
<dbReference type="Proteomes" id="UP000183200">
    <property type="component" value="Unassembled WGS sequence"/>
</dbReference>
<protein>
    <submittedName>
        <fullName evidence="1">Uncharacterized protein</fullName>
    </submittedName>
</protein>
<accession>A0A1G9N1Z0</accession>
<organism evidence="1 2">
    <name type="scientific">Pedobacter steynii</name>
    <dbReference type="NCBI Taxonomy" id="430522"/>
    <lineage>
        <taxon>Bacteria</taxon>
        <taxon>Pseudomonadati</taxon>
        <taxon>Bacteroidota</taxon>
        <taxon>Sphingobacteriia</taxon>
        <taxon>Sphingobacteriales</taxon>
        <taxon>Sphingobacteriaceae</taxon>
        <taxon>Pedobacter</taxon>
    </lineage>
</organism>
<sequence length="268" mass="30013">MGKLVGGPFGMLHGRVGNLVAYVLNGENVMRQIGRSEKPLTKARKVNCEKMTVVNRFLNPALPFIRLGFRFEAAGTNRNAYNEAVSYNKMNALQGEYPNISMDYSKVLVSKGSLPVAKQPQIERTEQGILFTWDTSNIPTEQNYDRAMLLVSYPEMGEMSYLPSGSMRIEGKDLVPVDWAHRNARMETYISFINPEGTKVSDSVYVGSIAAAEQQPLKIETENQQGIDTAISKVPGNRVEPIIPNLKIKQERSRLWFLEALKNRTAPS</sequence>
<evidence type="ECO:0000313" key="1">
    <source>
        <dbReference type="EMBL" id="SDL80532.1"/>
    </source>
</evidence>
<keyword evidence="2" id="KW-1185">Reference proteome</keyword>
<gene>
    <name evidence="1" type="ORF">SAMN05421820_102192</name>
</gene>
<dbReference type="OrthoDB" id="648163at2"/>
<dbReference type="AlphaFoldDB" id="A0A1G9N1Z0"/>
<name>A0A1G9N1Z0_9SPHI</name>
<dbReference type="RefSeq" id="WP_074605100.1">
    <property type="nucleotide sequence ID" value="NZ_FNGY01000002.1"/>
</dbReference>
<evidence type="ECO:0000313" key="2">
    <source>
        <dbReference type="Proteomes" id="UP000183200"/>
    </source>
</evidence>
<dbReference type="EMBL" id="FNGY01000002">
    <property type="protein sequence ID" value="SDL80532.1"/>
    <property type="molecule type" value="Genomic_DNA"/>
</dbReference>
<reference evidence="2" key="1">
    <citation type="submission" date="2016-10" db="EMBL/GenBank/DDBJ databases">
        <authorList>
            <person name="Varghese N."/>
            <person name="Submissions S."/>
        </authorList>
    </citation>
    <scope>NUCLEOTIDE SEQUENCE [LARGE SCALE GENOMIC DNA]</scope>
    <source>
        <strain evidence="2">DSM 19110</strain>
    </source>
</reference>
<dbReference type="InterPro" id="IPR046233">
    <property type="entry name" value="DUF6266"/>
</dbReference>